<organism evidence="1 2">
    <name type="scientific">Niallia circulans</name>
    <name type="common">Bacillus circulans</name>
    <dbReference type="NCBI Taxonomy" id="1397"/>
    <lineage>
        <taxon>Bacteria</taxon>
        <taxon>Bacillati</taxon>
        <taxon>Bacillota</taxon>
        <taxon>Bacilli</taxon>
        <taxon>Bacillales</taxon>
        <taxon>Bacillaceae</taxon>
        <taxon>Niallia</taxon>
    </lineage>
</organism>
<dbReference type="OrthoDB" id="2893439at2"/>
<sequence length="70" mass="8753">MKNKDILRKKADYELITFNHFQYNFFIARFKKCFLLPDETEPFFYFIYVLKEDYRVAGKKRERQKLKSIM</sequence>
<gene>
    <name evidence="1" type="ORF">ABW02_23245</name>
</gene>
<dbReference type="PATRIC" id="fig|1397.4.peg.3776"/>
<evidence type="ECO:0000313" key="2">
    <source>
        <dbReference type="Proteomes" id="UP000036045"/>
    </source>
</evidence>
<evidence type="ECO:0000313" key="1">
    <source>
        <dbReference type="EMBL" id="KLV20649.1"/>
    </source>
</evidence>
<dbReference type="AlphaFoldDB" id="A0A0J1I3X5"/>
<name>A0A0J1I3X5_NIACI</name>
<protein>
    <submittedName>
        <fullName evidence="1">Uncharacterized protein</fullName>
    </submittedName>
</protein>
<proteinExistence type="predicted"/>
<dbReference type="RefSeq" id="WP_031536992.1">
    <property type="nucleotide sequence ID" value="NZ_JADYUA010000057.1"/>
</dbReference>
<comment type="caution">
    <text evidence="1">The sequence shown here is derived from an EMBL/GenBank/DDBJ whole genome shotgun (WGS) entry which is preliminary data.</text>
</comment>
<reference evidence="1 2" key="1">
    <citation type="submission" date="2015-05" db="EMBL/GenBank/DDBJ databases">
        <title>Whole genome sequence and identification of bacterial endophytes from Costus igneus.</title>
        <authorList>
            <person name="Lee Y.P."/>
            <person name="Gan H.M."/>
            <person name="Eng W."/>
            <person name="Wheatley M.S."/>
            <person name="Caraballo A."/>
            <person name="Polter S."/>
            <person name="Savka M.A."/>
            <person name="Hudson A.O."/>
        </authorList>
    </citation>
    <scope>NUCLEOTIDE SEQUENCE [LARGE SCALE GENOMIC DNA]</scope>
    <source>
        <strain evidence="1 2">RIT379</strain>
    </source>
</reference>
<dbReference type="Proteomes" id="UP000036045">
    <property type="component" value="Unassembled WGS sequence"/>
</dbReference>
<dbReference type="EMBL" id="LDPH01000038">
    <property type="protein sequence ID" value="KLV20649.1"/>
    <property type="molecule type" value="Genomic_DNA"/>
</dbReference>
<keyword evidence="2" id="KW-1185">Reference proteome</keyword>
<accession>A0A0J1I3X5</accession>